<proteinExistence type="predicted"/>
<sequence length="87" mass="9149">MRLTHAAKNAILRISEFAAAVVVLRATLNSYSRKKALLKDSEVLLWLYGLESCGAISTVEIDLESVVNTGADILAGVSGVACARSGV</sequence>
<accession>A0AAV5M471</accession>
<gene>
    <name evidence="1" type="ORF">SLEP1_g51500</name>
</gene>
<dbReference type="EMBL" id="BPVZ01000179">
    <property type="protein sequence ID" value="GKV44308.1"/>
    <property type="molecule type" value="Genomic_DNA"/>
</dbReference>
<evidence type="ECO:0000313" key="2">
    <source>
        <dbReference type="Proteomes" id="UP001054252"/>
    </source>
</evidence>
<name>A0AAV5M471_9ROSI</name>
<evidence type="ECO:0000313" key="1">
    <source>
        <dbReference type="EMBL" id="GKV44308.1"/>
    </source>
</evidence>
<keyword evidence="2" id="KW-1185">Reference proteome</keyword>
<dbReference type="AlphaFoldDB" id="A0AAV5M471"/>
<dbReference type="Proteomes" id="UP001054252">
    <property type="component" value="Unassembled WGS sequence"/>
</dbReference>
<comment type="caution">
    <text evidence="1">The sequence shown here is derived from an EMBL/GenBank/DDBJ whole genome shotgun (WGS) entry which is preliminary data.</text>
</comment>
<protein>
    <submittedName>
        <fullName evidence="1">Uncharacterized protein</fullName>
    </submittedName>
</protein>
<reference evidence="1 2" key="1">
    <citation type="journal article" date="2021" name="Commun. Biol.">
        <title>The genome of Shorea leprosula (Dipterocarpaceae) highlights the ecological relevance of drought in aseasonal tropical rainforests.</title>
        <authorList>
            <person name="Ng K.K.S."/>
            <person name="Kobayashi M.J."/>
            <person name="Fawcett J.A."/>
            <person name="Hatakeyama M."/>
            <person name="Paape T."/>
            <person name="Ng C.H."/>
            <person name="Ang C.C."/>
            <person name="Tnah L.H."/>
            <person name="Lee C.T."/>
            <person name="Nishiyama T."/>
            <person name="Sese J."/>
            <person name="O'Brien M.J."/>
            <person name="Copetti D."/>
            <person name="Mohd Noor M.I."/>
            <person name="Ong R.C."/>
            <person name="Putra M."/>
            <person name="Sireger I.Z."/>
            <person name="Indrioko S."/>
            <person name="Kosugi Y."/>
            <person name="Izuno A."/>
            <person name="Isagi Y."/>
            <person name="Lee S.L."/>
            <person name="Shimizu K.K."/>
        </authorList>
    </citation>
    <scope>NUCLEOTIDE SEQUENCE [LARGE SCALE GENOMIC DNA]</scope>
    <source>
        <strain evidence="1">214</strain>
    </source>
</reference>
<organism evidence="1 2">
    <name type="scientific">Rubroshorea leprosula</name>
    <dbReference type="NCBI Taxonomy" id="152421"/>
    <lineage>
        <taxon>Eukaryota</taxon>
        <taxon>Viridiplantae</taxon>
        <taxon>Streptophyta</taxon>
        <taxon>Embryophyta</taxon>
        <taxon>Tracheophyta</taxon>
        <taxon>Spermatophyta</taxon>
        <taxon>Magnoliopsida</taxon>
        <taxon>eudicotyledons</taxon>
        <taxon>Gunneridae</taxon>
        <taxon>Pentapetalae</taxon>
        <taxon>rosids</taxon>
        <taxon>malvids</taxon>
        <taxon>Malvales</taxon>
        <taxon>Dipterocarpaceae</taxon>
        <taxon>Rubroshorea</taxon>
    </lineage>
</organism>